<gene>
    <name evidence="4" type="ORF">CAL24_22075</name>
</gene>
<dbReference type="AlphaFoldDB" id="A0A261V7G8"/>
<dbReference type="GO" id="GO:0003677">
    <property type="term" value="F:DNA binding"/>
    <property type="evidence" value="ECO:0007669"/>
    <property type="project" value="UniProtKB-UniRule"/>
</dbReference>
<organism evidence="4 5">
    <name type="scientific">Bordetella genomosp. 2</name>
    <dbReference type="NCBI Taxonomy" id="1983456"/>
    <lineage>
        <taxon>Bacteria</taxon>
        <taxon>Pseudomonadati</taxon>
        <taxon>Pseudomonadota</taxon>
        <taxon>Betaproteobacteria</taxon>
        <taxon>Burkholderiales</taxon>
        <taxon>Alcaligenaceae</taxon>
        <taxon>Bordetella</taxon>
    </lineage>
</organism>
<proteinExistence type="predicted"/>
<evidence type="ECO:0000259" key="3">
    <source>
        <dbReference type="PROSITE" id="PS51755"/>
    </source>
</evidence>
<dbReference type="SUPFAM" id="SSF52172">
    <property type="entry name" value="CheY-like"/>
    <property type="match status" value="1"/>
</dbReference>
<dbReference type="SMART" id="SM00862">
    <property type="entry name" value="Trans_reg_C"/>
    <property type="match status" value="1"/>
</dbReference>
<accession>A0A261V7G8</accession>
<protein>
    <recommendedName>
        <fullName evidence="3">OmpR/PhoB-type domain-containing protein</fullName>
    </recommendedName>
</protein>
<reference evidence="5" key="1">
    <citation type="submission" date="2017-05" db="EMBL/GenBank/DDBJ databases">
        <title>Complete and WGS of Bordetella genogroups.</title>
        <authorList>
            <person name="Spilker T."/>
            <person name="Lipuma J."/>
        </authorList>
    </citation>
    <scope>NUCLEOTIDE SEQUENCE [LARGE SCALE GENOMIC DNA]</scope>
    <source>
        <strain evidence="5">AU8256</strain>
    </source>
</reference>
<dbReference type="GO" id="GO:0000160">
    <property type="term" value="P:phosphorelay signal transduction system"/>
    <property type="evidence" value="ECO:0007669"/>
    <property type="project" value="InterPro"/>
</dbReference>
<dbReference type="Pfam" id="PF00486">
    <property type="entry name" value="Trans_reg_C"/>
    <property type="match status" value="1"/>
</dbReference>
<comment type="caution">
    <text evidence="4">The sequence shown here is derived from an EMBL/GenBank/DDBJ whole genome shotgun (WGS) entry which is preliminary data.</text>
</comment>
<dbReference type="Gene3D" id="1.10.10.10">
    <property type="entry name" value="Winged helix-like DNA-binding domain superfamily/Winged helix DNA-binding domain"/>
    <property type="match status" value="1"/>
</dbReference>
<dbReference type="SUPFAM" id="SSF46894">
    <property type="entry name" value="C-terminal effector domain of the bipartite response regulators"/>
    <property type="match status" value="1"/>
</dbReference>
<dbReference type="GO" id="GO:0006355">
    <property type="term" value="P:regulation of DNA-templated transcription"/>
    <property type="evidence" value="ECO:0007669"/>
    <property type="project" value="InterPro"/>
</dbReference>
<dbReference type="RefSeq" id="WP_094807943.1">
    <property type="nucleotide sequence ID" value="NZ_NEVT01000009.1"/>
</dbReference>
<keyword evidence="5" id="KW-1185">Reference proteome</keyword>
<name>A0A261V7G8_9BORD</name>
<evidence type="ECO:0000256" key="2">
    <source>
        <dbReference type="PROSITE-ProRule" id="PRU01091"/>
    </source>
</evidence>
<evidence type="ECO:0000256" key="1">
    <source>
        <dbReference type="ARBA" id="ARBA00023125"/>
    </source>
</evidence>
<evidence type="ECO:0000313" key="5">
    <source>
        <dbReference type="Proteomes" id="UP000215633"/>
    </source>
</evidence>
<evidence type="ECO:0000313" key="4">
    <source>
        <dbReference type="EMBL" id="OZI69520.1"/>
    </source>
</evidence>
<dbReference type="InterPro" id="IPR011006">
    <property type="entry name" value="CheY-like_superfamily"/>
</dbReference>
<dbReference type="InterPro" id="IPR036388">
    <property type="entry name" value="WH-like_DNA-bd_sf"/>
</dbReference>
<feature type="DNA-binding region" description="OmpR/PhoB-type" evidence="2">
    <location>
        <begin position="124"/>
        <end position="226"/>
    </location>
</feature>
<keyword evidence="1 2" id="KW-0238">DNA-binding</keyword>
<dbReference type="Proteomes" id="UP000215633">
    <property type="component" value="Unassembled WGS sequence"/>
</dbReference>
<dbReference type="PROSITE" id="PS51755">
    <property type="entry name" value="OMPR_PHOB"/>
    <property type="match status" value="1"/>
</dbReference>
<dbReference type="EMBL" id="NEVT01000009">
    <property type="protein sequence ID" value="OZI69520.1"/>
    <property type="molecule type" value="Genomic_DNA"/>
</dbReference>
<dbReference type="InterPro" id="IPR001867">
    <property type="entry name" value="OmpR/PhoB-type_DNA-bd"/>
</dbReference>
<feature type="domain" description="OmpR/PhoB-type" evidence="3">
    <location>
        <begin position="124"/>
        <end position="226"/>
    </location>
</feature>
<sequence>MHIASEAIVIQCGPSRRPHLPEALSAVGWSVRGCNAIAQLGALADQRAPQLLVLETPAESLCTLAGMARFAVPGAVLIAMADAEAVGPRVLALDAGADACCTVQVDIRELSALGRALCRWREARPVRPAGPAPAWQLISGGRVLAGPAGQRLPLTLTESVFLLRLLSTPGHRLPRERLVTASGEAHAEQSPRSVDVMVSRLRAKAQRLGVELPLLAVRQWGYMFLADETCLGGGAADRPCAAPGERG</sequence>
<dbReference type="InterPro" id="IPR016032">
    <property type="entry name" value="Sig_transdc_resp-reg_C-effctor"/>
</dbReference>